<accession>A0A9X1M8K7</accession>
<protein>
    <submittedName>
        <fullName evidence="3">ABC transporter substrate-binding protein</fullName>
    </submittedName>
</protein>
<reference evidence="3" key="1">
    <citation type="submission" date="2021-10" db="EMBL/GenBank/DDBJ databases">
        <title>Novel species in genus Arthrobacter.</title>
        <authorList>
            <person name="Liu Y."/>
        </authorList>
    </citation>
    <scope>NUCLEOTIDE SEQUENCE</scope>
    <source>
        <strain evidence="5">zg-Y462</strain>
        <strain evidence="3">Zg-Y462</strain>
    </source>
</reference>
<dbReference type="PROSITE" id="PS50983">
    <property type="entry name" value="FE_B12_PBP"/>
    <property type="match status" value="1"/>
</dbReference>
<evidence type="ECO:0000256" key="1">
    <source>
        <dbReference type="ARBA" id="ARBA00008814"/>
    </source>
</evidence>
<dbReference type="GO" id="GO:0071281">
    <property type="term" value="P:cellular response to iron ion"/>
    <property type="evidence" value="ECO:0007669"/>
    <property type="project" value="TreeGrafter"/>
</dbReference>
<dbReference type="InterPro" id="IPR006311">
    <property type="entry name" value="TAT_signal"/>
</dbReference>
<dbReference type="InterPro" id="IPR050902">
    <property type="entry name" value="ABC_Transporter_SBP"/>
</dbReference>
<dbReference type="Gene3D" id="1.20.58.2180">
    <property type="match status" value="1"/>
</dbReference>
<feature type="domain" description="Fe/B12 periplasmic-binding" evidence="2">
    <location>
        <begin position="74"/>
        <end position="338"/>
    </location>
</feature>
<dbReference type="SUPFAM" id="SSF53807">
    <property type="entry name" value="Helical backbone' metal receptor"/>
    <property type="match status" value="1"/>
</dbReference>
<dbReference type="RefSeq" id="WP_227929350.1">
    <property type="nucleotide sequence ID" value="NZ_CP094984.1"/>
</dbReference>
<comment type="similarity">
    <text evidence="1">Belongs to the bacterial solute-binding protein 8 family.</text>
</comment>
<evidence type="ECO:0000313" key="5">
    <source>
        <dbReference type="Proteomes" id="UP000829758"/>
    </source>
</evidence>
<evidence type="ECO:0000259" key="2">
    <source>
        <dbReference type="PROSITE" id="PS50983"/>
    </source>
</evidence>
<proteinExistence type="inferred from homology"/>
<evidence type="ECO:0000313" key="3">
    <source>
        <dbReference type="EMBL" id="MCC3273623.1"/>
    </source>
</evidence>
<dbReference type="PANTHER" id="PTHR30535:SF34">
    <property type="entry name" value="MOLYBDATE-BINDING PROTEIN MOLA"/>
    <property type="match status" value="1"/>
</dbReference>
<dbReference type="Proteomes" id="UP000829758">
    <property type="component" value="Chromosome"/>
</dbReference>
<organism evidence="3 6">
    <name type="scientific">Arthrobacter zhangbolii</name>
    <dbReference type="NCBI Taxonomy" id="2886936"/>
    <lineage>
        <taxon>Bacteria</taxon>
        <taxon>Bacillati</taxon>
        <taxon>Actinomycetota</taxon>
        <taxon>Actinomycetes</taxon>
        <taxon>Micrococcales</taxon>
        <taxon>Micrococcaceae</taxon>
        <taxon>Arthrobacter</taxon>
    </lineage>
</organism>
<gene>
    <name evidence="3" type="ORF">LJ755_12895</name>
    <name evidence="4" type="ORF">MUK71_01880</name>
</gene>
<dbReference type="InterPro" id="IPR002491">
    <property type="entry name" value="ABC_transptr_periplasmic_BD"/>
</dbReference>
<keyword evidence="5" id="KW-1185">Reference proteome</keyword>
<dbReference type="PANTHER" id="PTHR30535">
    <property type="entry name" value="VITAMIN B12-BINDING PROTEIN"/>
    <property type="match status" value="1"/>
</dbReference>
<dbReference type="AlphaFoldDB" id="A0A9X1M8K7"/>
<evidence type="ECO:0000313" key="6">
    <source>
        <dbReference type="Proteomes" id="UP001155145"/>
    </source>
</evidence>
<dbReference type="PROSITE" id="PS51318">
    <property type="entry name" value="TAT"/>
    <property type="match status" value="1"/>
</dbReference>
<dbReference type="Proteomes" id="UP001155145">
    <property type="component" value="Unassembled WGS sequence"/>
</dbReference>
<dbReference type="Pfam" id="PF01497">
    <property type="entry name" value="Peripla_BP_2"/>
    <property type="match status" value="1"/>
</dbReference>
<sequence>MPAPSVPPSMSSIGPSRRTVLGGAGLGFLALALGACSSRETVGAGNPAASAGSGSFTVTDMRGVQVSFDAPVQRIATTVIPSPSMLAAVDGGYGRIAGINESTLQANQQGLFGEMFPESKKTTTISPSSFTPNIETITDLEPDVVFQWADQGDGLVEPLENAGFKTVCLLYGTQEYLETWVSLFSTILGKPGRGTEIVDWMHTEISRLQEELSGVTTPVRVVHLGQSGDGYSASNKTSYMHYWMELAGGQNMAADNISAENVVSAEQLIEWDPEVITLGGFDARTPAEVYADKSLASVSAVKNRRVYKAPLGGYRWEVPCAESPLMWQWAAEIYHPDRTGHTLRAAMKEKISYLYGYDVSEGQIDAALRLDMNGASVGYDVFRR</sequence>
<dbReference type="Gene3D" id="3.40.50.1980">
    <property type="entry name" value="Nitrogenase molybdenum iron protein domain"/>
    <property type="match status" value="2"/>
</dbReference>
<name>A0A9X1M8K7_9MICC</name>
<dbReference type="EMBL" id="JAJFZT010000008">
    <property type="protein sequence ID" value="MCC3273623.1"/>
    <property type="molecule type" value="Genomic_DNA"/>
</dbReference>
<evidence type="ECO:0000313" key="4">
    <source>
        <dbReference type="EMBL" id="UON92428.1"/>
    </source>
</evidence>
<dbReference type="EMBL" id="CP094984">
    <property type="protein sequence ID" value="UON92428.1"/>
    <property type="molecule type" value="Genomic_DNA"/>
</dbReference>